<keyword evidence="8" id="KW-1185">Reference proteome</keyword>
<dbReference type="PANTHER" id="PTHR12701:SF42">
    <property type="entry name" value="ENDOPLASMIC RETICULUM TRANSMEMBRANE PROTEIN"/>
    <property type="match status" value="1"/>
</dbReference>
<comment type="caution">
    <text evidence="7">The sequence shown here is derived from an EMBL/GenBank/DDBJ whole genome shotgun (WGS) entry which is preliminary data.</text>
</comment>
<dbReference type="Pfam" id="PF05529">
    <property type="entry name" value="Bap31"/>
    <property type="match status" value="1"/>
</dbReference>
<comment type="subcellular location">
    <subcellularLocation>
        <location evidence="5">Endoplasmic reticulum membrane</location>
        <topology evidence="5">Multi-pass membrane protein</topology>
    </subcellularLocation>
    <subcellularLocation>
        <location evidence="1">Membrane</location>
        <topology evidence="1">Multi-pass membrane protein</topology>
    </subcellularLocation>
</comment>
<evidence type="ECO:0000256" key="3">
    <source>
        <dbReference type="ARBA" id="ARBA00022989"/>
    </source>
</evidence>
<evidence type="ECO:0000256" key="2">
    <source>
        <dbReference type="ARBA" id="ARBA00022692"/>
    </source>
</evidence>
<dbReference type="PANTHER" id="PTHR12701">
    <property type="entry name" value="BCR-ASSOCIATED PROTEIN, BAP"/>
    <property type="match status" value="1"/>
</dbReference>
<comment type="similarity">
    <text evidence="5">Belongs to the BCAP29/BCAP31 family.</text>
</comment>
<feature type="transmembrane region" description="Helical" evidence="5">
    <location>
        <begin position="84"/>
        <end position="104"/>
    </location>
</feature>
<name>A0AAP0NBA5_LIQFO</name>
<proteinExistence type="inferred from homology"/>
<dbReference type="InterPro" id="IPR040463">
    <property type="entry name" value="BAP29/BAP31_N"/>
</dbReference>
<reference evidence="7 8" key="1">
    <citation type="journal article" date="2024" name="Plant J.">
        <title>Genome sequences and population genomics reveal climatic adaptation and genomic divergence between two closely related sweetgum species.</title>
        <authorList>
            <person name="Xu W.Q."/>
            <person name="Ren C.Q."/>
            <person name="Zhang X.Y."/>
            <person name="Comes H.P."/>
            <person name="Liu X.H."/>
            <person name="Li Y.G."/>
            <person name="Kettle C.J."/>
            <person name="Jalonen R."/>
            <person name="Gaisberger H."/>
            <person name="Ma Y.Z."/>
            <person name="Qiu Y.X."/>
        </authorList>
    </citation>
    <scope>NUCLEOTIDE SEQUENCE [LARGE SCALE GENOMIC DNA]</scope>
    <source>
        <strain evidence="7">Hangzhou</strain>
    </source>
</reference>
<dbReference type="GO" id="GO:0006888">
    <property type="term" value="P:endoplasmic reticulum to Golgi vesicle-mediated transport"/>
    <property type="evidence" value="ECO:0007669"/>
    <property type="project" value="UniProtKB-UniRule"/>
</dbReference>
<sequence length="142" mass="15972">MIHLLFTLILAEMALVLTLTFRTPVRKLVIMGLDQLKKGRGLVMMQTVAGTMLVVFASIIHSIMKVQKRLMDAGSVNPTDQVLMANHLLEGSLMGFSLFLALVIDRLHYYIKELHLLRTSLEAVKALEEETSALRNRNPKQS</sequence>
<evidence type="ECO:0000313" key="8">
    <source>
        <dbReference type="Proteomes" id="UP001415857"/>
    </source>
</evidence>
<feature type="domain" description="BAP29/BAP31 transmembrane" evidence="6">
    <location>
        <begin position="3"/>
        <end position="123"/>
    </location>
</feature>
<keyword evidence="5" id="KW-0256">Endoplasmic reticulum</keyword>
<keyword evidence="5" id="KW-0813">Transport</keyword>
<dbReference type="GO" id="GO:0006886">
    <property type="term" value="P:intracellular protein transport"/>
    <property type="evidence" value="ECO:0007669"/>
    <property type="project" value="UniProtKB-UniRule"/>
</dbReference>
<organism evidence="7 8">
    <name type="scientific">Liquidambar formosana</name>
    <name type="common">Formosan gum</name>
    <dbReference type="NCBI Taxonomy" id="63359"/>
    <lineage>
        <taxon>Eukaryota</taxon>
        <taxon>Viridiplantae</taxon>
        <taxon>Streptophyta</taxon>
        <taxon>Embryophyta</taxon>
        <taxon>Tracheophyta</taxon>
        <taxon>Spermatophyta</taxon>
        <taxon>Magnoliopsida</taxon>
        <taxon>eudicotyledons</taxon>
        <taxon>Gunneridae</taxon>
        <taxon>Pentapetalae</taxon>
        <taxon>Saxifragales</taxon>
        <taxon>Altingiaceae</taxon>
        <taxon>Liquidambar</taxon>
    </lineage>
</organism>
<keyword evidence="3 5" id="KW-1133">Transmembrane helix</keyword>
<keyword evidence="5" id="KW-0931">ER-Golgi transport</keyword>
<dbReference type="GO" id="GO:0005789">
    <property type="term" value="C:endoplasmic reticulum membrane"/>
    <property type="evidence" value="ECO:0007669"/>
    <property type="project" value="UniProtKB-SubCell"/>
</dbReference>
<gene>
    <name evidence="7" type="ORF">L1049_000880</name>
</gene>
<dbReference type="InterPro" id="IPR008417">
    <property type="entry name" value="BAP29/BAP31"/>
</dbReference>
<keyword evidence="5" id="KW-0653">Protein transport</keyword>
<dbReference type="GO" id="GO:0070973">
    <property type="term" value="P:protein localization to endoplasmic reticulum exit site"/>
    <property type="evidence" value="ECO:0007669"/>
    <property type="project" value="UniProtKB-UniRule"/>
</dbReference>
<comment type="function">
    <text evidence="5">May play a role in anterograde transport of membrane proteins from the endoplasmic reticulum to the Golgi.</text>
</comment>
<accession>A0AAP0NBA5</accession>
<dbReference type="EMBL" id="JBBPBK010000015">
    <property type="protein sequence ID" value="KAK9269111.1"/>
    <property type="molecule type" value="Genomic_DNA"/>
</dbReference>
<evidence type="ECO:0000256" key="5">
    <source>
        <dbReference type="RuleBase" id="RU367026"/>
    </source>
</evidence>
<evidence type="ECO:0000256" key="1">
    <source>
        <dbReference type="ARBA" id="ARBA00004141"/>
    </source>
</evidence>
<dbReference type="Proteomes" id="UP001415857">
    <property type="component" value="Unassembled WGS sequence"/>
</dbReference>
<dbReference type="AlphaFoldDB" id="A0AAP0NBA5"/>
<feature type="transmembrane region" description="Helical" evidence="5">
    <location>
        <begin position="6"/>
        <end position="21"/>
    </location>
</feature>
<protein>
    <recommendedName>
        <fullName evidence="5">Endoplasmic reticulum transmembrane protein</fullName>
    </recommendedName>
</protein>
<evidence type="ECO:0000313" key="7">
    <source>
        <dbReference type="EMBL" id="KAK9269111.1"/>
    </source>
</evidence>
<keyword evidence="2 5" id="KW-0812">Transmembrane</keyword>
<feature type="transmembrane region" description="Helical" evidence="5">
    <location>
        <begin position="42"/>
        <end position="64"/>
    </location>
</feature>
<evidence type="ECO:0000259" key="6">
    <source>
        <dbReference type="Pfam" id="PF05529"/>
    </source>
</evidence>
<keyword evidence="4 5" id="KW-0472">Membrane</keyword>
<evidence type="ECO:0000256" key="4">
    <source>
        <dbReference type="ARBA" id="ARBA00023136"/>
    </source>
</evidence>